<feature type="coiled-coil region" evidence="1">
    <location>
        <begin position="641"/>
        <end position="668"/>
    </location>
</feature>
<dbReference type="Proteomes" id="UP000077786">
    <property type="component" value="Unassembled WGS sequence"/>
</dbReference>
<name>A0A1B6VPB5_9PROT</name>
<evidence type="ECO:0000256" key="2">
    <source>
        <dbReference type="SAM" id="MobiDB-lite"/>
    </source>
</evidence>
<dbReference type="AlphaFoldDB" id="A0A1B6VPB5"/>
<reference evidence="3 4" key="1">
    <citation type="submission" date="2016-03" db="EMBL/GenBank/DDBJ databases">
        <title>Draft genome sequence of Gluconobacter cerinus strain CECT 9110.</title>
        <authorList>
            <person name="Sainz F."/>
            <person name="Mas A."/>
            <person name="Torija M.J."/>
        </authorList>
    </citation>
    <scope>NUCLEOTIDE SEQUENCE [LARGE SCALE GENOMIC DNA]</scope>
    <source>
        <strain evidence="3 4">CECT 9110</strain>
    </source>
</reference>
<accession>A0A1B6VPB5</accession>
<evidence type="ECO:0000313" key="3">
    <source>
        <dbReference type="EMBL" id="OAJ69034.1"/>
    </source>
</evidence>
<dbReference type="InterPro" id="IPR032427">
    <property type="entry name" value="P22_portal"/>
</dbReference>
<dbReference type="Pfam" id="PF16510">
    <property type="entry name" value="P22_portal"/>
    <property type="match status" value="1"/>
</dbReference>
<evidence type="ECO:0000313" key="4">
    <source>
        <dbReference type="Proteomes" id="UP000077786"/>
    </source>
</evidence>
<evidence type="ECO:0000256" key="1">
    <source>
        <dbReference type="SAM" id="Coils"/>
    </source>
</evidence>
<evidence type="ECO:0008006" key="5">
    <source>
        <dbReference type="Google" id="ProtNLM"/>
    </source>
</evidence>
<dbReference type="OrthoDB" id="1632915at2"/>
<organism evidence="3 4">
    <name type="scientific">Gluconobacter cerinus</name>
    <dbReference type="NCBI Taxonomy" id="38307"/>
    <lineage>
        <taxon>Bacteria</taxon>
        <taxon>Pseudomonadati</taxon>
        <taxon>Pseudomonadota</taxon>
        <taxon>Alphaproteobacteria</taxon>
        <taxon>Acetobacterales</taxon>
        <taxon>Acetobacteraceae</taxon>
        <taxon>Gluconobacter</taxon>
    </lineage>
</organism>
<dbReference type="EMBL" id="LUTU01000004">
    <property type="protein sequence ID" value="OAJ69034.1"/>
    <property type="molecule type" value="Genomic_DNA"/>
</dbReference>
<keyword evidence="1" id="KW-0175">Coiled coil</keyword>
<feature type="region of interest" description="Disordered" evidence="2">
    <location>
        <begin position="725"/>
        <end position="765"/>
    </location>
</feature>
<proteinExistence type="predicted"/>
<dbReference type="PATRIC" id="fig|38307.3.peg.621"/>
<protein>
    <recommendedName>
        <fullName evidence="5">Portal protein</fullName>
    </recommendedName>
</protein>
<comment type="caution">
    <text evidence="3">The sequence shown here is derived from an EMBL/GenBank/DDBJ whole genome shotgun (WGS) entry which is preliminary data.</text>
</comment>
<gene>
    <name evidence="3" type="ORF">A0123_00604</name>
</gene>
<sequence>MPVGWECNRLSLLNLVVLAESCVVICYHMSTQDDEILQEVVERHRHCQSVEASARANYRSDLQFLYGDAYNQAQWEPAVVMARTGAGGSGGRPCLTVNKTFQHILQVTNSARQQTMGVKIVATGFGASQKAAEVLEGIIRHIEAQSNAQQNAYANAIMGQVGGGIGYTHIVTDYVRGVDTFDQDLFIETVPDPLCVMLDPDAQEPDKSDANWGMLITHMPRGEFERMYPRDKDIGDDHPFDGVQDHDDGWEEKDRVRIARYYRRSEIDDTLWNVPPMPEIGLAGGPMRESEMPDGMAAMCRKMKCEHRPVSDHAVEWFLIGGSRVLDHGDTVFKNVPLVPWIGIETNIDGKLDRKGLTRLLVDPQRMFNFSASKFIEGLAAQTMGSWIASDAQVSGREAEWALANISPPGVLIYNGTDPDTGSPIAGAPEPVPPPQFSPGYLQAMQQSDQQMQMASGQYQAEMGAPGNEKSGRAIGERQRQSDTANYHFTDNQGMALRLTGKILIDAISRVYDVTRAVQVMGIDGAMAQAIIDPSITQAHQQVTPQGPIAEPQSPDPEAVSDVKGAILAINPNVGRYDVIADVGPSWASQTQETFNALMQVVQADPSLMAKCGDLLFRSAPFPLASEIADRLKPIGDDPQAAAMQQQLQQAQQLIAQLQQQLKDKQQDFALRANKQQHDQVIDLMDADTKKREQQTDEMAAIGSISPESLKPVLENLIRTILAEQGAPNTPVPEVSPRPLERLPTTNPPGGEIHAPNPVTGAVDA</sequence>